<organism evidence="2 3">
    <name type="scientific">Blumeria hordei</name>
    <name type="common">Barley powdery mildew</name>
    <name type="synonym">Blumeria graminis f. sp. hordei</name>
    <dbReference type="NCBI Taxonomy" id="2867405"/>
    <lineage>
        <taxon>Eukaryota</taxon>
        <taxon>Fungi</taxon>
        <taxon>Dikarya</taxon>
        <taxon>Ascomycota</taxon>
        <taxon>Pezizomycotina</taxon>
        <taxon>Leotiomycetes</taxon>
        <taxon>Erysiphales</taxon>
        <taxon>Erysiphaceae</taxon>
        <taxon>Blumeria</taxon>
    </lineage>
</organism>
<keyword evidence="1" id="KW-0732">Signal</keyword>
<feature type="signal peptide" evidence="1">
    <location>
        <begin position="1"/>
        <end position="23"/>
    </location>
</feature>
<evidence type="ECO:0000256" key="1">
    <source>
        <dbReference type="SAM" id="SignalP"/>
    </source>
</evidence>
<sequence>MKFLFSTLTGVIVGLLGSLHVQAATFECPFGRYFTSDDILAASSSRSAPDKVTYVNGHVVNWYFLNRYTHNDEFVEVHGLLDTTTRKVVPIASFAGRNWRLCSLGQRSDAQNANDLSDFANNHFDYSYMTAEIENALSD</sequence>
<reference evidence="2 3" key="1">
    <citation type="submission" date="2017-11" db="EMBL/GenBank/DDBJ databases">
        <authorList>
            <person name="Kracher B."/>
        </authorList>
    </citation>
    <scope>NUCLEOTIDE SEQUENCE [LARGE SCALE GENOMIC DNA]</scope>
    <source>
        <strain evidence="2 3">RACE1</strain>
    </source>
</reference>
<evidence type="ECO:0000313" key="3">
    <source>
        <dbReference type="Proteomes" id="UP000275772"/>
    </source>
</evidence>
<protein>
    <submittedName>
        <fullName evidence="2">Uncharacterized protein</fullName>
    </submittedName>
</protein>
<feature type="chain" id="PRO_5016615674" evidence="1">
    <location>
        <begin position="24"/>
        <end position="139"/>
    </location>
</feature>
<dbReference type="Proteomes" id="UP000275772">
    <property type="component" value="Unassembled WGS sequence"/>
</dbReference>
<dbReference type="EMBL" id="UNSH01000009">
    <property type="protein sequence ID" value="SZF00333.1"/>
    <property type="molecule type" value="Genomic_DNA"/>
</dbReference>
<gene>
    <name evidence="2" type="ORF">BLGHR1_11067</name>
</gene>
<dbReference type="VEuPathDB" id="FungiDB:BLGHR1_11067"/>
<name>A0A383UJ62_BLUHO</name>
<proteinExistence type="predicted"/>
<evidence type="ECO:0000313" key="2">
    <source>
        <dbReference type="EMBL" id="SZF00333.1"/>
    </source>
</evidence>
<dbReference type="AlphaFoldDB" id="A0A383UJ62"/>
<accession>A0A383UJ62</accession>